<dbReference type="Gene3D" id="3.40.120.10">
    <property type="entry name" value="Alpha-D-Glucose-1,6-Bisphosphate, subunit A, domain 3"/>
    <property type="match status" value="3"/>
</dbReference>
<dbReference type="EMBL" id="KL363270">
    <property type="protein sequence ID" value="KFD49474.1"/>
    <property type="molecule type" value="Genomic_DNA"/>
</dbReference>
<dbReference type="InterPro" id="IPR036900">
    <property type="entry name" value="A-D-PHexomutase_C_sf"/>
</dbReference>
<comment type="catalytic activity">
    <reaction evidence="1">
        <text>alpha-D-glucose 1-phosphate = alpha-D-glucose 6-phosphate</text>
        <dbReference type="Rhea" id="RHEA:23536"/>
        <dbReference type="ChEBI" id="CHEBI:58225"/>
        <dbReference type="ChEBI" id="CHEBI:58601"/>
        <dbReference type="EC" id="5.4.2.2"/>
    </reaction>
</comment>
<evidence type="ECO:0000259" key="8">
    <source>
        <dbReference type="Pfam" id="PF02878"/>
    </source>
</evidence>
<comment type="similarity">
    <text evidence="3">Belongs to the phosphohexose mutase family.</text>
</comment>
<evidence type="ECO:0000256" key="6">
    <source>
        <dbReference type="ARBA" id="ARBA00022842"/>
    </source>
</evidence>
<keyword evidence="6" id="KW-0460">Magnesium</keyword>
<dbReference type="InterPro" id="IPR005846">
    <property type="entry name" value="A-D-PHexomutase_a/b/a-III"/>
</dbReference>
<dbReference type="InterPro" id="IPR005841">
    <property type="entry name" value="Alpha-D-phosphohexomutase_SF"/>
</dbReference>
<dbReference type="SUPFAM" id="SSF55957">
    <property type="entry name" value="Phosphoglucomutase, C-terminal domain"/>
    <property type="match status" value="1"/>
</dbReference>
<gene>
    <name evidence="10" type="ORF">M513_09659</name>
</gene>
<reference evidence="10 11" key="1">
    <citation type="journal article" date="2014" name="Nat. Genet.">
        <title>Genome and transcriptome of the porcine whipworm Trichuris suis.</title>
        <authorList>
            <person name="Jex A.R."/>
            <person name="Nejsum P."/>
            <person name="Schwarz E.M."/>
            <person name="Hu L."/>
            <person name="Young N.D."/>
            <person name="Hall R.S."/>
            <person name="Korhonen P.K."/>
            <person name="Liao S."/>
            <person name="Thamsborg S."/>
            <person name="Xia J."/>
            <person name="Xu P."/>
            <person name="Wang S."/>
            <person name="Scheerlinck J.P."/>
            <person name="Hofmann A."/>
            <person name="Sternberg P.W."/>
            <person name="Wang J."/>
            <person name="Gasser R.B."/>
        </authorList>
    </citation>
    <scope>NUCLEOTIDE SEQUENCE [LARGE SCALE GENOMIC DNA]</scope>
    <source>
        <strain evidence="10">DCEP-RM93M</strain>
    </source>
</reference>
<dbReference type="GO" id="GO:0046872">
    <property type="term" value="F:metal ion binding"/>
    <property type="evidence" value="ECO:0007669"/>
    <property type="project" value="UniProtKB-KW"/>
</dbReference>
<dbReference type="InterPro" id="IPR005844">
    <property type="entry name" value="A-D-PHexomutase_a/b/a-I"/>
</dbReference>
<dbReference type="PANTHER" id="PTHR22573">
    <property type="entry name" value="PHOSPHOHEXOMUTASE FAMILY MEMBER"/>
    <property type="match status" value="1"/>
</dbReference>
<evidence type="ECO:0000256" key="1">
    <source>
        <dbReference type="ARBA" id="ARBA00000443"/>
    </source>
</evidence>
<organism evidence="10 11">
    <name type="scientific">Trichuris suis</name>
    <name type="common">pig whipworm</name>
    <dbReference type="NCBI Taxonomy" id="68888"/>
    <lineage>
        <taxon>Eukaryota</taxon>
        <taxon>Metazoa</taxon>
        <taxon>Ecdysozoa</taxon>
        <taxon>Nematoda</taxon>
        <taxon>Enoplea</taxon>
        <taxon>Dorylaimia</taxon>
        <taxon>Trichinellida</taxon>
        <taxon>Trichuridae</taxon>
        <taxon>Trichuris</taxon>
    </lineage>
</organism>
<dbReference type="InterPro" id="IPR045244">
    <property type="entry name" value="PGM"/>
</dbReference>
<keyword evidence="11" id="KW-1185">Reference proteome</keyword>
<evidence type="ECO:0000256" key="4">
    <source>
        <dbReference type="ARBA" id="ARBA00012728"/>
    </source>
</evidence>
<dbReference type="GO" id="GO:0005829">
    <property type="term" value="C:cytosol"/>
    <property type="evidence" value="ECO:0007669"/>
    <property type="project" value="TreeGrafter"/>
</dbReference>
<name>A0A085LWX8_9BILA</name>
<evidence type="ECO:0000256" key="2">
    <source>
        <dbReference type="ARBA" id="ARBA00001946"/>
    </source>
</evidence>
<dbReference type="Pfam" id="PF24947">
    <property type="entry name" value="PGM1_C_vert_fung"/>
    <property type="match status" value="1"/>
</dbReference>
<evidence type="ECO:0000313" key="10">
    <source>
        <dbReference type="EMBL" id="KFD49474.1"/>
    </source>
</evidence>
<evidence type="ECO:0000256" key="3">
    <source>
        <dbReference type="ARBA" id="ARBA00010231"/>
    </source>
</evidence>
<dbReference type="EC" id="5.4.2.2" evidence="4"/>
<sequence length="596" mass="65718">MEGQSPPSCIHAVKAIAVKTTVHEEQGVSNFKQVSEFVKQNYVENLIQCLLDGAFGSQKFGSKLILGGVGHYPCGRILQIIIRVAAANGVGHLMIGKDGVMTTPAVSLAIRQYHADGGIILTTRNRNDKSSGEFAIKFNGFSGGPVAKAVRENISKLTKVITHFFICPELSVNLSSLGDHTVEVANVGTTRVEVFDSVGDYGKCMERLFDFWMLRPLFSGSITGTPVRLLVDCTNGASGPYAYGVFHDHLGVFTEDHKRYNPLIYADDLNTGPNVTSMEYLLDNLKSGVHDIGVAIDCDGTRAIVVGQNGFVAPHTDNLAVFAYNANLFPYFRQCGGVKGLARTVASPANIDSSRISKKAQKPAKIKYTEQQVARKLKLPCYEVPCGSEHFDALMNAGLVTLCNEEDVGITCNVLREPDGIWTVLCWLSVFSRTKRSIEQNIRDIWISFGKHVFCRCDIEHCDVEAAKRLMGCLLGTINDPSFKGKIFKKGDRRYVVAMADNFCYSSPADKTVYPDQGLRIYFNDGSHLYYRLDEDGKNKVAALRIAVNSCIQERELHDKPEKELLEPLIEVALEIAKVKEFVSQSCPTISQLTNF</sequence>
<dbReference type="PRINTS" id="PR00509">
    <property type="entry name" value="PGMPMM"/>
</dbReference>
<dbReference type="GO" id="GO:0005975">
    <property type="term" value="P:carbohydrate metabolic process"/>
    <property type="evidence" value="ECO:0007669"/>
    <property type="project" value="InterPro"/>
</dbReference>
<dbReference type="InterPro" id="IPR016055">
    <property type="entry name" value="A-D-PHexomutase_a/b/a-I/II/III"/>
</dbReference>
<dbReference type="GO" id="GO:0004614">
    <property type="term" value="F:phosphoglucomutase activity"/>
    <property type="evidence" value="ECO:0007669"/>
    <property type="project" value="UniProtKB-EC"/>
</dbReference>
<feature type="domain" description="Alpha-D-phosphohexomutase alpha/beta/alpha" evidence="8">
    <location>
        <begin position="34"/>
        <end position="159"/>
    </location>
</feature>
<dbReference type="Proteomes" id="UP000030764">
    <property type="component" value="Unassembled WGS sequence"/>
</dbReference>
<accession>A0A085LWX8</accession>
<proteinExistence type="inferred from homology"/>
<keyword evidence="7" id="KW-0413">Isomerase</keyword>
<dbReference type="Pfam" id="PF02878">
    <property type="entry name" value="PGM_PMM_I"/>
    <property type="match status" value="1"/>
</dbReference>
<evidence type="ECO:0000313" key="11">
    <source>
        <dbReference type="Proteomes" id="UP000030764"/>
    </source>
</evidence>
<evidence type="ECO:0000256" key="5">
    <source>
        <dbReference type="ARBA" id="ARBA00022723"/>
    </source>
</evidence>
<dbReference type="Pfam" id="PF02880">
    <property type="entry name" value="PGM_PMM_III"/>
    <property type="match status" value="1"/>
</dbReference>
<keyword evidence="5" id="KW-0479">Metal-binding</keyword>
<comment type="cofactor">
    <cofactor evidence="2">
        <name>Mg(2+)</name>
        <dbReference type="ChEBI" id="CHEBI:18420"/>
    </cofactor>
</comment>
<dbReference type="PANTHER" id="PTHR22573:SF2">
    <property type="entry name" value="PHOSPHOGLUCOMUTASE"/>
    <property type="match status" value="1"/>
</dbReference>
<dbReference type="Gene3D" id="3.30.310.50">
    <property type="entry name" value="Alpha-D-phosphohexomutase, C-terminal domain"/>
    <property type="match status" value="1"/>
</dbReference>
<evidence type="ECO:0000256" key="7">
    <source>
        <dbReference type="ARBA" id="ARBA00023235"/>
    </source>
</evidence>
<protein>
    <recommendedName>
        <fullName evidence="4">phosphoglucomutase (alpha-D-glucose-1,6-bisphosphate-dependent)</fullName>
        <ecNumber evidence="4">5.4.2.2</ecNumber>
    </recommendedName>
</protein>
<dbReference type="SUPFAM" id="SSF53738">
    <property type="entry name" value="Phosphoglucomutase, first 3 domains"/>
    <property type="match status" value="3"/>
</dbReference>
<feature type="domain" description="Alpha-D-phosphohexomutase alpha/beta/alpha" evidence="9">
    <location>
        <begin position="371"/>
        <end position="446"/>
    </location>
</feature>
<evidence type="ECO:0000259" key="9">
    <source>
        <dbReference type="Pfam" id="PF02880"/>
    </source>
</evidence>
<dbReference type="AlphaFoldDB" id="A0A085LWX8"/>